<dbReference type="InterPro" id="IPR002347">
    <property type="entry name" value="SDR_fam"/>
</dbReference>
<dbReference type="AlphaFoldDB" id="A0A0A2E798"/>
<dbReference type="NCBIfam" id="NF004198">
    <property type="entry name" value="PRK05653.1-3"/>
    <property type="match status" value="1"/>
</dbReference>
<dbReference type="Proteomes" id="UP000254263">
    <property type="component" value="Unassembled WGS sequence"/>
</dbReference>
<organism evidence="10 12">
    <name type="scientific">Porphyromonas macacae</name>
    <dbReference type="NCBI Taxonomy" id="28115"/>
    <lineage>
        <taxon>Bacteria</taxon>
        <taxon>Pseudomonadati</taxon>
        <taxon>Bacteroidota</taxon>
        <taxon>Bacteroidia</taxon>
        <taxon>Bacteroidales</taxon>
        <taxon>Porphyromonadaceae</taxon>
        <taxon>Porphyromonas</taxon>
    </lineage>
</organism>
<dbReference type="PANTHER" id="PTHR42879:SF2">
    <property type="entry name" value="3-OXOACYL-[ACYL-CARRIER-PROTEIN] REDUCTASE FABG"/>
    <property type="match status" value="1"/>
</dbReference>
<dbReference type="EMBL" id="UGTI01000001">
    <property type="protein sequence ID" value="SUB76910.1"/>
    <property type="molecule type" value="Genomic_DNA"/>
</dbReference>
<dbReference type="PRINTS" id="PR00081">
    <property type="entry name" value="GDHRDH"/>
</dbReference>
<sequence length="248" mass="26286">MKLLENKVALITGAGRGIGQAIARKYAQEGADVAITDLKIDETVEAFIEELKAMGVRAKAYASNAAEFDAAHEVVNQIVADFGHLDILVNNAGITRDSLMMRMTEQQWDAVINVNLKSAFNLIHAATPVMMKQRQGSIINMASVVGVSGNAGQANYSASKAGMIGLAKSIAKEMGSRGVRANAIAPGFIITEMTNVLSEDVKKQWAQQIPLRRGGTPEDVANVAVFLGSDLSSYVTGQVISVCGGMNC</sequence>
<dbReference type="NCBIfam" id="NF005559">
    <property type="entry name" value="PRK07231.1"/>
    <property type="match status" value="1"/>
</dbReference>
<dbReference type="CDD" id="cd05333">
    <property type="entry name" value="BKR_SDR_c"/>
    <property type="match status" value="1"/>
</dbReference>
<proteinExistence type="inferred from homology"/>
<dbReference type="Proteomes" id="UP000030103">
    <property type="component" value="Unassembled WGS sequence"/>
</dbReference>
<evidence type="ECO:0000313" key="11">
    <source>
        <dbReference type="EMBL" id="SUB76910.1"/>
    </source>
</evidence>
<dbReference type="EMBL" id="JRFA01000023">
    <property type="protein sequence ID" value="KGN73305.1"/>
    <property type="molecule type" value="Genomic_DNA"/>
</dbReference>
<dbReference type="EC" id="1.1.1.100" evidence="8"/>
<evidence type="ECO:0000256" key="5">
    <source>
        <dbReference type="ARBA" id="ARBA00048508"/>
    </source>
</evidence>
<dbReference type="GO" id="GO:0051287">
    <property type="term" value="F:NAD binding"/>
    <property type="evidence" value="ECO:0007669"/>
    <property type="project" value="UniProtKB-UniRule"/>
</dbReference>
<keyword evidence="8" id="KW-0275">Fatty acid biosynthesis</keyword>
<feature type="binding site" evidence="7">
    <location>
        <begin position="13"/>
        <end position="16"/>
    </location>
    <ligand>
        <name>NADP(+)</name>
        <dbReference type="ChEBI" id="CHEBI:58349"/>
    </ligand>
</feature>
<reference evidence="10 12" key="1">
    <citation type="submission" date="2014-09" db="EMBL/GenBank/DDBJ databases">
        <title>Draft Genome Sequence of Porphyromonas macacae COT-192_OH2859.</title>
        <authorList>
            <person name="Wallis C."/>
            <person name="Deusch O."/>
            <person name="O'Flynn C."/>
            <person name="Davis I."/>
            <person name="Horsfall A."/>
            <person name="Kirkwood N."/>
            <person name="Harris S."/>
            <person name="Eisen J.A."/>
            <person name="Coil D.A."/>
            <person name="Darling A.E."/>
            <person name="Jospin G."/>
            <person name="Alexiev A."/>
        </authorList>
    </citation>
    <scope>NUCLEOTIDE SEQUENCE [LARGE SCALE GENOMIC DNA]</scope>
    <source>
        <strain evidence="12">COT-192 OH2859</strain>
        <strain evidence="10">COT-192_OH2859</strain>
    </source>
</reference>
<keyword evidence="8" id="KW-0443">Lipid metabolism</keyword>
<keyword evidence="3 7" id="KW-0521">NADP</keyword>
<dbReference type="eggNOG" id="COG1028">
    <property type="taxonomic scope" value="Bacteria"/>
</dbReference>
<dbReference type="FunFam" id="3.40.50.720:FF:000115">
    <property type="entry name" value="3-oxoacyl-[acyl-carrier-protein] reductase FabG"/>
    <property type="match status" value="1"/>
</dbReference>
<keyword evidence="8" id="KW-0444">Lipid biosynthesis</keyword>
<dbReference type="STRING" id="28115.HQ47_07425"/>
<accession>A0A0A2E798</accession>
<dbReference type="SMART" id="SM00822">
    <property type="entry name" value="PKS_KR"/>
    <property type="match status" value="1"/>
</dbReference>
<dbReference type="SUPFAM" id="SSF51735">
    <property type="entry name" value="NAD(P)-binding Rossmann-fold domains"/>
    <property type="match status" value="1"/>
</dbReference>
<dbReference type="Pfam" id="PF13561">
    <property type="entry name" value="adh_short_C2"/>
    <property type="match status" value="1"/>
</dbReference>
<evidence type="ECO:0000313" key="12">
    <source>
        <dbReference type="Proteomes" id="UP000030103"/>
    </source>
</evidence>
<feature type="binding site" evidence="7">
    <location>
        <position position="189"/>
    </location>
    <ligand>
        <name>NADP(+)</name>
        <dbReference type="ChEBI" id="CHEBI:58349"/>
    </ligand>
</feature>
<evidence type="ECO:0000256" key="7">
    <source>
        <dbReference type="PIRSR" id="PIRSR611284-2"/>
    </source>
</evidence>
<evidence type="ECO:0000313" key="10">
    <source>
        <dbReference type="EMBL" id="KGN73305.1"/>
    </source>
</evidence>
<keyword evidence="8" id="KW-0276">Fatty acid metabolism</keyword>
<dbReference type="PANTHER" id="PTHR42879">
    <property type="entry name" value="3-OXOACYL-(ACYL-CARRIER-PROTEIN) REDUCTASE"/>
    <property type="match status" value="1"/>
</dbReference>
<evidence type="ECO:0000256" key="8">
    <source>
        <dbReference type="RuleBase" id="RU366074"/>
    </source>
</evidence>
<feature type="domain" description="Ketoreductase" evidence="9">
    <location>
        <begin position="7"/>
        <end position="193"/>
    </location>
</feature>
<feature type="binding site" evidence="7">
    <location>
        <position position="91"/>
    </location>
    <ligand>
        <name>NADP(+)</name>
        <dbReference type="ChEBI" id="CHEBI:58349"/>
    </ligand>
</feature>
<comment type="function">
    <text evidence="1 8">Catalyzes the NADPH-dependent reduction of beta-ketoacyl-ACP substrates to beta-hydroxyacyl-ACP products, the first reductive step in the elongation cycle of fatty acid biosynthesis.</text>
</comment>
<evidence type="ECO:0000256" key="4">
    <source>
        <dbReference type="ARBA" id="ARBA00023002"/>
    </source>
</evidence>
<dbReference type="RefSeq" id="WP_018359830.1">
    <property type="nucleotide sequence ID" value="NZ_JASBZX010000003.1"/>
</dbReference>
<dbReference type="UniPathway" id="UPA00094"/>
<feature type="binding site" evidence="7">
    <location>
        <begin position="156"/>
        <end position="160"/>
    </location>
    <ligand>
        <name>NADP(+)</name>
        <dbReference type="ChEBI" id="CHEBI:58349"/>
    </ligand>
</feature>
<dbReference type="GO" id="GO:0006633">
    <property type="term" value="P:fatty acid biosynthetic process"/>
    <property type="evidence" value="ECO:0007669"/>
    <property type="project" value="UniProtKB-UniPathway"/>
</dbReference>
<evidence type="ECO:0000256" key="6">
    <source>
        <dbReference type="PIRSR" id="PIRSR611284-1"/>
    </source>
</evidence>
<dbReference type="GO" id="GO:0004316">
    <property type="term" value="F:3-oxoacyl-[acyl-carrier-protein] reductase (NADPH) activity"/>
    <property type="evidence" value="ECO:0007669"/>
    <property type="project" value="UniProtKB-UniRule"/>
</dbReference>
<dbReference type="Gene3D" id="3.40.50.720">
    <property type="entry name" value="NAD(P)-binding Rossmann-like Domain"/>
    <property type="match status" value="1"/>
</dbReference>
<protein>
    <recommendedName>
        <fullName evidence="8">3-oxoacyl-[acyl-carrier-protein] reductase</fullName>
        <ecNumber evidence="8">1.1.1.100</ecNumber>
    </recommendedName>
</protein>
<evidence type="ECO:0000256" key="2">
    <source>
        <dbReference type="ARBA" id="ARBA00006484"/>
    </source>
</evidence>
<evidence type="ECO:0000259" key="9">
    <source>
        <dbReference type="SMART" id="SM00822"/>
    </source>
</evidence>
<dbReference type="OrthoDB" id="9788235at2"/>
<name>A0A0A2E798_9PORP</name>
<dbReference type="InterPro" id="IPR050259">
    <property type="entry name" value="SDR"/>
</dbReference>
<evidence type="ECO:0000313" key="13">
    <source>
        <dbReference type="Proteomes" id="UP000254263"/>
    </source>
</evidence>
<dbReference type="InterPro" id="IPR011284">
    <property type="entry name" value="3oxo_ACP_reduc"/>
</dbReference>
<dbReference type="PRINTS" id="PR00080">
    <property type="entry name" value="SDRFAMILY"/>
</dbReference>
<keyword evidence="12" id="KW-1185">Reference proteome</keyword>
<comment type="pathway">
    <text evidence="8">Lipid metabolism; fatty acid biosynthesis.</text>
</comment>
<feature type="active site" description="Proton acceptor" evidence="6">
    <location>
        <position position="156"/>
    </location>
</feature>
<dbReference type="InterPro" id="IPR057326">
    <property type="entry name" value="KR_dom"/>
</dbReference>
<keyword evidence="4 8" id="KW-0560">Oxidoreductase</keyword>
<dbReference type="NCBIfam" id="NF009466">
    <property type="entry name" value="PRK12826.1-2"/>
    <property type="match status" value="1"/>
</dbReference>
<evidence type="ECO:0000256" key="3">
    <source>
        <dbReference type="ARBA" id="ARBA00022857"/>
    </source>
</evidence>
<evidence type="ECO:0000256" key="1">
    <source>
        <dbReference type="ARBA" id="ARBA00002607"/>
    </source>
</evidence>
<dbReference type="InterPro" id="IPR036291">
    <property type="entry name" value="NAD(P)-bd_dom_sf"/>
</dbReference>
<dbReference type="NCBIfam" id="TIGR01830">
    <property type="entry name" value="3oxo_ACP_reduc"/>
    <property type="match status" value="1"/>
</dbReference>
<dbReference type="PROSITE" id="PS00061">
    <property type="entry name" value="ADH_SHORT"/>
    <property type="match status" value="1"/>
</dbReference>
<comment type="catalytic activity">
    <reaction evidence="5 8">
        <text>a (3R)-hydroxyacyl-[ACP] + NADP(+) = a 3-oxoacyl-[ACP] + NADPH + H(+)</text>
        <dbReference type="Rhea" id="RHEA:17397"/>
        <dbReference type="Rhea" id="RHEA-COMP:9916"/>
        <dbReference type="Rhea" id="RHEA-COMP:9945"/>
        <dbReference type="ChEBI" id="CHEBI:15378"/>
        <dbReference type="ChEBI" id="CHEBI:57783"/>
        <dbReference type="ChEBI" id="CHEBI:58349"/>
        <dbReference type="ChEBI" id="CHEBI:78776"/>
        <dbReference type="ChEBI" id="CHEBI:78827"/>
        <dbReference type="EC" id="1.1.1.100"/>
    </reaction>
</comment>
<gene>
    <name evidence="11" type="primary">fabG</name>
    <name evidence="10" type="ORF">HQ47_07425</name>
    <name evidence="11" type="ORF">NCTC13100_00021</name>
</gene>
<reference evidence="11 13" key="2">
    <citation type="submission" date="2018-06" db="EMBL/GenBank/DDBJ databases">
        <authorList>
            <consortium name="Pathogen Informatics"/>
            <person name="Doyle S."/>
        </authorList>
    </citation>
    <scope>NUCLEOTIDE SEQUENCE [LARGE SCALE GENOMIC DNA]</scope>
    <source>
        <strain evidence="11 13">NCTC13100</strain>
    </source>
</reference>
<dbReference type="InterPro" id="IPR020904">
    <property type="entry name" value="Sc_DH/Rdtase_CS"/>
</dbReference>
<comment type="subunit">
    <text evidence="8">Homotetramer.</text>
</comment>
<comment type="similarity">
    <text evidence="2 8">Belongs to the short-chain dehydrogenases/reductases (SDR) family.</text>
</comment>